<evidence type="ECO:0000256" key="6">
    <source>
        <dbReference type="HAMAP-Rule" id="MF_00479"/>
    </source>
</evidence>
<sequence>MLRKVISKNALILAAFAAVCVGLIAATYFITRDTIAGEMKAALARTLDQLVPANEYNNDVHHDCTLIPANSELGNSNPRQVYRMFYDQTPVALVMETVAPNGYSGKIRMVLGIYYDGSIAGLRVTDHKETPGLGDKVDINKSDWVTTFEGKSLGNPDVEQWKVKKDGGTFDAFTGATITPRAVVSQVAKTLEYFNDNKDLLFSAPKNCSAQSTQAESQS</sequence>
<accession>A0ABP8I0R0</accession>
<keyword evidence="5 6" id="KW-0249">Electron transport</keyword>
<comment type="subcellular location">
    <subcellularLocation>
        <location evidence="6">Cell inner membrane</location>
        <topology evidence="6">Single-pass membrane protein</topology>
    </subcellularLocation>
</comment>
<keyword evidence="4 6" id="KW-0288">FMN</keyword>
<keyword evidence="6" id="KW-0472">Membrane</keyword>
<keyword evidence="1 6" id="KW-0813">Transport</keyword>
<protein>
    <recommendedName>
        <fullName evidence="6">Ion-translocating oxidoreductase complex subunit G</fullName>
        <ecNumber evidence="6">7.-.-.-</ecNumber>
    </recommendedName>
    <alternativeName>
        <fullName evidence="6">Rnf electron transport complex subunit G</fullName>
    </alternativeName>
</protein>
<dbReference type="InterPro" id="IPR010209">
    <property type="entry name" value="Ion_transpt_RnfG/RsxG"/>
</dbReference>
<evidence type="ECO:0000313" key="8">
    <source>
        <dbReference type="EMBL" id="GAA4348759.1"/>
    </source>
</evidence>
<feature type="modified residue" description="FMN phosphoryl threonine" evidence="6">
    <location>
        <position position="177"/>
    </location>
</feature>
<keyword evidence="2 6" id="KW-0597">Phosphoprotein</keyword>
<keyword evidence="9" id="KW-1185">Reference proteome</keyword>
<name>A0ABP8I0R0_9GAMM</name>
<keyword evidence="6" id="KW-1133">Transmembrane helix</keyword>
<dbReference type="SMART" id="SM00900">
    <property type="entry name" value="FMN_bind"/>
    <property type="match status" value="1"/>
</dbReference>
<evidence type="ECO:0000256" key="2">
    <source>
        <dbReference type="ARBA" id="ARBA00022553"/>
    </source>
</evidence>
<evidence type="ECO:0000256" key="1">
    <source>
        <dbReference type="ARBA" id="ARBA00022448"/>
    </source>
</evidence>
<comment type="caution">
    <text evidence="8">The sequence shown here is derived from an EMBL/GenBank/DDBJ whole genome shotgun (WGS) entry which is preliminary data.</text>
</comment>
<organism evidence="8 9">
    <name type="scientific">Kangiella taiwanensis</name>
    <dbReference type="NCBI Taxonomy" id="1079179"/>
    <lineage>
        <taxon>Bacteria</taxon>
        <taxon>Pseudomonadati</taxon>
        <taxon>Pseudomonadota</taxon>
        <taxon>Gammaproteobacteria</taxon>
        <taxon>Kangiellales</taxon>
        <taxon>Kangiellaceae</taxon>
        <taxon>Kangiella</taxon>
    </lineage>
</organism>
<dbReference type="Proteomes" id="UP001501294">
    <property type="component" value="Unassembled WGS sequence"/>
</dbReference>
<comment type="similarity">
    <text evidence="6">Belongs to the RnfG family.</text>
</comment>
<comment type="cofactor">
    <cofactor evidence="6">
        <name>FMN</name>
        <dbReference type="ChEBI" id="CHEBI:58210"/>
    </cofactor>
</comment>
<keyword evidence="6" id="KW-0997">Cell inner membrane</keyword>
<dbReference type="PANTHER" id="PTHR36118">
    <property type="entry name" value="ION-TRANSLOCATING OXIDOREDUCTASE COMPLEX SUBUNIT G"/>
    <property type="match status" value="1"/>
</dbReference>
<keyword evidence="6" id="KW-1003">Cell membrane</keyword>
<reference evidence="9" key="1">
    <citation type="journal article" date="2019" name="Int. J. Syst. Evol. Microbiol.">
        <title>The Global Catalogue of Microorganisms (GCM) 10K type strain sequencing project: providing services to taxonomists for standard genome sequencing and annotation.</title>
        <authorList>
            <consortium name="The Broad Institute Genomics Platform"/>
            <consortium name="The Broad Institute Genome Sequencing Center for Infectious Disease"/>
            <person name="Wu L."/>
            <person name="Ma J."/>
        </authorList>
    </citation>
    <scope>NUCLEOTIDE SEQUENCE [LARGE SCALE GENOMIC DNA]</scope>
    <source>
        <strain evidence="9">JCM 17727</strain>
    </source>
</reference>
<evidence type="ECO:0000313" key="9">
    <source>
        <dbReference type="Proteomes" id="UP001501294"/>
    </source>
</evidence>
<dbReference type="Pfam" id="PF04205">
    <property type="entry name" value="FMN_bind"/>
    <property type="match status" value="1"/>
</dbReference>
<evidence type="ECO:0000259" key="7">
    <source>
        <dbReference type="SMART" id="SM00900"/>
    </source>
</evidence>
<comment type="function">
    <text evidence="6">Part of a membrane-bound complex that couples electron transfer with translocation of ions across the membrane.</text>
</comment>
<gene>
    <name evidence="8" type="primary">rsxG</name>
    <name evidence="6" type="synonym">rnfG</name>
    <name evidence="8" type="ORF">GCM10023150_12470</name>
</gene>
<evidence type="ECO:0000256" key="4">
    <source>
        <dbReference type="ARBA" id="ARBA00022643"/>
    </source>
</evidence>
<proteinExistence type="inferred from homology"/>
<dbReference type="HAMAP" id="MF_00479">
    <property type="entry name" value="RsxG_RnfG"/>
    <property type="match status" value="1"/>
</dbReference>
<dbReference type="EMBL" id="BAABFU010000002">
    <property type="protein sequence ID" value="GAA4348759.1"/>
    <property type="molecule type" value="Genomic_DNA"/>
</dbReference>
<dbReference type="NCBIfam" id="TIGR01947">
    <property type="entry name" value="rnfG"/>
    <property type="match status" value="1"/>
</dbReference>
<dbReference type="RefSeq" id="WP_223577891.1">
    <property type="nucleotide sequence ID" value="NZ_BAABFU010000002.1"/>
</dbReference>
<dbReference type="PANTHER" id="PTHR36118:SF1">
    <property type="entry name" value="ION-TRANSLOCATING OXIDOREDUCTASE COMPLEX SUBUNIT G"/>
    <property type="match status" value="1"/>
</dbReference>
<keyword evidence="6" id="KW-0812">Transmembrane</keyword>
<evidence type="ECO:0000256" key="3">
    <source>
        <dbReference type="ARBA" id="ARBA00022630"/>
    </source>
</evidence>
<dbReference type="InterPro" id="IPR007329">
    <property type="entry name" value="FMN-bd"/>
</dbReference>
<comment type="subunit">
    <text evidence="6">The complex is composed of six subunits: RnfA, RnfB, RnfC, RnfD, RnfE and RnfG.</text>
</comment>
<dbReference type="NCBIfam" id="NF002519">
    <property type="entry name" value="PRK01908.1"/>
    <property type="match status" value="1"/>
</dbReference>
<keyword evidence="6" id="KW-1278">Translocase</keyword>
<dbReference type="EC" id="7.-.-.-" evidence="6"/>
<evidence type="ECO:0000256" key="5">
    <source>
        <dbReference type="ARBA" id="ARBA00022982"/>
    </source>
</evidence>
<feature type="domain" description="FMN-binding" evidence="7">
    <location>
        <begin position="102"/>
        <end position="194"/>
    </location>
</feature>
<dbReference type="PIRSF" id="PIRSF006091">
    <property type="entry name" value="E_trnsport_RnfG"/>
    <property type="match status" value="1"/>
</dbReference>
<keyword evidence="3 6" id="KW-0285">Flavoprotein</keyword>